<dbReference type="RefSeq" id="WP_165047417.1">
    <property type="nucleotide sequence ID" value="NZ_JAALFE010000003.1"/>
</dbReference>
<protein>
    <submittedName>
        <fullName evidence="2">Uncharacterized protein</fullName>
    </submittedName>
</protein>
<evidence type="ECO:0000256" key="1">
    <source>
        <dbReference type="SAM" id="Phobius"/>
    </source>
</evidence>
<reference evidence="2 3" key="1">
    <citation type="submission" date="2020-02" db="EMBL/GenBank/DDBJ databases">
        <title>Rhodobacter translucens sp. nov., a novel bacterium isolated from activated sludge.</title>
        <authorList>
            <person name="Liu J."/>
        </authorList>
    </citation>
    <scope>NUCLEOTIDE SEQUENCE [LARGE SCALE GENOMIC DNA]</scope>
    <source>
        <strain evidence="2 3">HX-7-19</strain>
    </source>
</reference>
<keyword evidence="3" id="KW-1185">Reference proteome</keyword>
<comment type="caution">
    <text evidence="2">The sequence shown here is derived from an EMBL/GenBank/DDBJ whole genome shotgun (WGS) entry which is preliminary data.</text>
</comment>
<organism evidence="2 3">
    <name type="scientific">Paragemmobacter kunshanensis</name>
    <dbReference type="NCBI Taxonomy" id="2583234"/>
    <lineage>
        <taxon>Bacteria</taxon>
        <taxon>Pseudomonadati</taxon>
        <taxon>Pseudomonadota</taxon>
        <taxon>Alphaproteobacteria</taxon>
        <taxon>Rhodobacterales</taxon>
        <taxon>Paracoccaceae</taxon>
        <taxon>Paragemmobacter</taxon>
    </lineage>
</organism>
<accession>A0A6M1U5K0</accession>
<evidence type="ECO:0000313" key="3">
    <source>
        <dbReference type="Proteomes" id="UP000474758"/>
    </source>
</evidence>
<name>A0A6M1U5K0_9RHOB</name>
<proteinExistence type="predicted"/>
<gene>
    <name evidence="2" type="ORF">G5V65_04640</name>
</gene>
<dbReference type="EMBL" id="JAALFE010000003">
    <property type="protein sequence ID" value="NGQ90173.1"/>
    <property type="molecule type" value="Genomic_DNA"/>
</dbReference>
<dbReference type="Proteomes" id="UP000474758">
    <property type="component" value="Unassembled WGS sequence"/>
</dbReference>
<keyword evidence="1" id="KW-0812">Transmembrane</keyword>
<keyword evidence="1" id="KW-0472">Membrane</keyword>
<feature type="transmembrane region" description="Helical" evidence="1">
    <location>
        <begin position="14"/>
        <end position="35"/>
    </location>
</feature>
<feature type="transmembrane region" description="Helical" evidence="1">
    <location>
        <begin position="78"/>
        <end position="97"/>
    </location>
</feature>
<keyword evidence="1" id="KW-1133">Transmembrane helix</keyword>
<sequence length="137" mass="15229">MFAQYLSAEELKGVWIGVASSILAAAIIGSFLYVFRTSVATWRTKSEQERRKDEKFEAALSSASHFAPFAFGIAQARALRLFFIAVIIAYVGDLLGLFYPANLVLYAVALVYLVSALRWMNKVERKALDIIDKGQVS</sequence>
<dbReference type="AlphaFoldDB" id="A0A6M1U5K0"/>
<feature type="transmembrane region" description="Helical" evidence="1">
    <location>
        <begin position="103"/>
        <end position="120"/>
    </location>
</feature>
<evidence type="ECO:0000313" key="2">
    <source>
        <dbReference type="EMBL" id="NGQ90173.1"/>
    </source>
</evidence>